<dbReference type="STRING" id="1419482.SAMN05444266_102349"/>
<evidence type="ECO:0000313" key="1">
    <source>
        <dbReference type="EMBL" id="SHL18412.1"/>
    </source>
</evidence>
<evidence type="ECO:0008006" key="3">
    <source>
        <dbReference type="Google" id="ProtNLM"/>
    </source>
</evidence>
<name>A0A1M6YK12_9BACT</name>
<proteinExistence type="predicted"/>
<dbReference type="Proteomes" id="UP000184420">
    <property type="component" value="Unassembled WGS sequence"/>
</dbReference>
<dbReference type="EMBL" id="FRBL01000002">
    <property type="protein sequence ID" value="SHL18412.1"/>
    <property type="molecule type" value="Genomic_DNA"/>
</dbReference>
<dbReference type="InterPro" id="IPR025345">
    <property type="entry name" value="DUF4249"/>
</dbReference>
<dbReference type="Pfam" id="PF14054">
    <property type="entry name" value="DUF4249"/>
    <property type="match status" value="1"/>
</dbReference>
<dbReference type="PROSITE" id="PS51257">
    <property type="entry name" value="PROKAR_LIPOPROTEIN"/>
    <property type="match status" value="1"/>
</dbReference>
<gene>
    <name evidence="1" type="ORF">SAMN05444266_102349</name>
</gene>
<accession>A0A1M6YK12</accession>
<evidence type="ECO:0000313" key="2">
    <source>
        <dbReference type="Proteomes" id="UP000184420"/>
    </source>
</evidence>
<protein>
    <recommendedName>
        <fullName evidence="3">DUF4249 domain-containing protein</fullName>
    </recommendedName>
</protein>
<dbReference type="AlphaFoldDB" id="A0A1M6YK12"/>
<sequence length="287" mass="32150">MKKFLFYISLIIAGAFTACEDPIDLNVPVGQSYPVLDGWITNEKGVQKIRITMSVPYTQQDPAPVVNDAKITLHDLTSGESYPFNYNNGYYTYDASAKAIGVIGHVYKLHLEYKGEILEGLDTLKRTTPIDSITYEYKSKEESISGKEGYYARFYAKDPAGAVDYYWIRSYRNDTTTRLEDAFSVDAGFDEGIYDGNTFILPIQQSITDYDKPFQLGEKIIVRIKSLSKPSYDFLTQVNEQVNAGGLFAKVLENVKSNMQNTTANGKVKMLGRFGTSAVSRAEVTVK</sequence>
<dbReference type="OrthoDB" id="1117670at2"/>
<dbReference type="RefSeq" id="WP_073079093.1">
    <property type="nucleotide sequence ID" value="NZ_FRBL01000002.1"/>
</dbReference>
<reference evidence="1 2" key="1">
    <citation type="submission" date="2016-11" db="EMBL/GenBank/DDBJ databases">
        <authorList>
            <person name="Jaros S."/>
            <person name="Januszkiewicz K."/>
            <person name="Wedrychowicz H."/>
        </authorList>
    </citation>
    <scope>NUCLEOTIDE SEQUENCE [LARGE SCALE GENOMIC DNA]</scope>
    <source>
        <strain evidence="1 2">DSM 27406</strain>
    </source>
</reference>
<organism evidence="1 2">
    <name type="scientific">Chitinophaga jiangningensis</name>
    <dbReference type="NCBI Taxonomy" id="1419482"/>
    <lineage>
        <taxon>Bacteria</taxon>
        <taxon>Pseudomonadati</taxon>
        <taxon>Bacteroidota</taxon>
        <taxon>Chitinophagia</taxon>
        <taxon>Chitinophagales</taxon>
        <taxon>Chitinophagaceae</taxon>
        <taxon>Chitinophaga</taxon>
    </lineage>
</organism>
<keyword evidence="2" id="KW-1185">Reference proteome</keyword>